<evidence type="ECO:0000256" key="1">
    <source>
        <dbReference type="SAM" id="MobiDB-lite"/>
    </source>
</evidence>
<sequence>MRMNRLLCCIISITKEPDGYTAASTDRIDSTCTGCFLGWVRLDVFLARGSFISDSDVNKRLCVCQTQRVTSHSKSRSAATSEVLEAWVRFREEDLQILARHNSQCPGTFWRTESEGTSGRLFFPGSPLSPPAQSSSPGPAHPPLDAQIKPKLIPSTHAHSEASWTGSLGQRHRHLGHGPSPPPSCSRVDCGKSLLNTQQLESSERIRLRLKLYCQHVRHVTTSADTPYCGPCTWSDDITPQADVISALSRISQNSIAQIKGIRPFPSEDTALNEDDVYRSLEELA</sequence>
<accession>A0ABR3LJQ3</accession>
<evidence type="ECO:0000313" key="2">
    <source>
        <dbReference type="EMBL" id="KAL1253116.1"/>
    </source>
</evidence>
<evidence type="ECO:0000313" key="3">
    <source>
        <dbReference type="Proteomes" id="UP001558613"/>
    </source>
</evidence>
<dbReference type="Proteomes" id="UP001558613">
    <property type="component" value="Unassembled WGS sequence"/>
</dbReference>
<organism evidence="2 3">
    <name type="scientific">Cirrhinus molitorella</name>
    <name type="common">mud carp</name>
    <dbReference type="NCBI Taxonomy" id="172907"/>
    <lineage>
        <taxon>Eukaryota</taxon>
        <taxon>Metazoa</taxon>
        <taxon>Chordata</taxon>
        <taxon>Craniata</taxon>
        <taxon>Vertebrata</taxon>
        <taxon>Euteleostomi</taxon>
        <taxon>Actinopterygii</taxon>
        <taxon>Neopterygii</taxon>
        <taxon>Teleostei</taxon>
        <taxon>Ostariophysi</taxon>
        <taxon>Cypriniformes</taxon>
        <taxon>Cyprinidae</taxon>
        <taxon>Labeoninae</taxon>
        <taxon>Labeonini</taxon>
        <taxon>Cirrhinus</taxon>
    </lineage>
</organism>
<proteinExistence type="predicted"/>
<keyword evidence="3" id="KW-1185">Reference proteome</keyword>
<name>A0ABR3LJQ3_9TELE</name>
<dbReference type="EMBL" id="JAYMGO010000021">
    <property type="protein sequence ID" value="KAL1253116.1"/>
    <property type="molecule type" value="Genomic_DNA"/>
</dbReference>
<reference evidence="2 3" key="1">
    <citation type="submission" date="2023-09" db="EMBL/GenBank/DDBJ databases">
        <authorList>
            <person name="Wang M."/>
        </authorList>
    </citation>
    <scope>NUCLEOTIDE SEQUENCE [LARGE SCALE GENOMIC DNA]</scope>
    <source>
        <strain evidence="2">GT-2023</strain>
        <tissue evidence="2">Liver</tissue>
    </source>
</reference>
<gene>
    <name evidence="2" type="ORF">QQF64_017809</name>
</gene>
<feature type="non-terminal residue" evidence="2">
    <location>
        <position position="285"/>
    </location>
</feature>
<feature type="region of interest" description="Disordered" evidence="1">
    <location>
        <begin position="120"/>
        <end position="186"/>
    </location>
</feature>
<protein>
    <submittedName>
        <fullName evidence="2">Uncharacterized protein</fullName>
    </submittedName>
</protein>
<comment type="caution">
    <text evidence="2">The sequence shown here is derived from an EMBL/GenBank/DDBJ whole genome shotgun (WGS) entry which is preliminary data.</text>
</comment>